<dbReference type="InterPro" id="IPR029044">
    <property type="entry name" value="Nucleotide-diphossugar_trans"/>
</dbReference>
<dbReference type="RefSeq" id="WP_052020008.1">
    <property type="nucleotide sequence ID" value="NZ_BAVZ01000001.1"/>
</dbReference>
<evidence type="ECO:0000313" key="2">
    <source>
        <dbReference type="EMBL" id="GAF06668.1"/>
    </source>
</evidence>
<dbReference type="EMBL" id="BAVZ01000001">
    <property type="protein sequence ID" value="GAF06668.1"/>
    <property type="molecule type" value="Genomic_DNA"/>
</dbReference>
<dbReference type="eggNOG" id="COG1208">
    <property type="taxonomic scope" value="Bacteria"/>
</dbReference>
<dbReference type="SUPFAM" id="SSF53448">
    <property type="entry name" value="Nucleotide-diphospho-sugar transferases"/>
    <property type="match status" value="1"/>
</dbReference>
<name>W7YGI5_9BACL</name>
<evidence type="ECO:0000313" key="3">
    <source>
        <dbReference type="Proteomes" id="UP000019364"/>
    </source>
</evidence>
<comment type="caution">
    <text evidence="2">The sequence shown here is derived from an EMBL/GenBank/DDBJ whole genome shotgun (WGS) entry which is preliminary data.</text>
</comment>
<dbReference type="GO" id="GO:0016740">
    <property type="term" value="F:transferase activity"/>
    <property type="evidence" value="ECO:0007669"/>
    <property type="project" value="UniProtKB-KW"/>
</dbReference>
<keyword evidence="3" id="KW-1185">Reference proteome</keyword>
<dbReference type="Gene3D" id="3.90.550.10">
    <property type="entry name" value="Spore Coat Polysaccharide Biosynthesis Protein SpsA, Chain A"/>
    <property type="match status" value="1"/>
</dbReference>
<dbReference type="PANTHER" id="PTHR42883:SF2">
    <property type="entry name" value="THYMIDYLYLTRANSFERASE"/>
    <property type="match status" value="1"/>
</dbReference>
<keyword evidence="2" id="KW-0808">Transferase</keyword>
<evidence type="ECO:0000259" key="1">
    <source>
        <dbReference type="Pfam" id="PF00483"/>
    </source>
</evidence>
<dbReference type="STRING" id="1236976.JCM16418_640"/>
<dbReference type="OrthoDB" id="9801899at2"/>
<protein>
    <submittedName>
        <fullName evidence="2">Glucose-1-phosphate thymidylyltransferase</fullName>
    </submittedName>
</protein>
<reference evidence="2 3" key="1">
    <citation type="journal article" date="2014" name="Genome Announc.">
        <title>Draft Genome Sequence of Paenibacillus pini JCM 16418T, Isolated from the Rhizosphere of Pine Tree.</title>
        <authorList>
            <person name="Yuki M."/>
            <person name="Oshima K."/>
            <person name="Suda W."/>
            <person name="Oshida Y."/>
            <person name="Kitamura K."/>
            <person name="Iida Y."/>
            <person name="Hattori M."/>
            <person name="Ohkuma M."/>
        </authorList>
    </citation>
    <scope>NUCLEOTIDE SEQUENCE [LARGE SCALE GENOMIC DNA]</scope>
    <source>
        <strain evidence="2 3">JCM 16418</strain>
    </source>
</reference>
<gene>
    <name evidence="2" type="ORF">JCM16418_640</name>
</gene>
<feature type="domain" description="Nucleotidyl transferase" evidence="1">
    <location>
        <begin position="7"/>
        <end position="251"/>
    </location>
</feature>
<dbReference type="PANTHER" id="PTHR42883">
    <property type="entry name" value="GLUCOSE-1-PHOSPHATE THYMIDYLTRANSFERASE"/>
    <property type="match status" value="1"/>
</dbReference>
<proteinExistence type="predicted"/>
<dbReference type="Pfam" id="PF00483">
    <property type="entry name" value="NTP_transferase"/>
    <property type="match status" value="1"/>
</dbReference>
<dbReference type="CDD" id="cd04181">
    <property type="entry name" value="NTP_transferase"/>
    <property type="match status" value="1"/>
</dbReference>
<accession>W7YGI5</accession>
<dbReference type="AlphaFoldDB" id="W7YGI5"/>
<dbReference type="Proteomes" id="UP000019364">
    <property type="component" value="Unassembled WGS sequence"/>
</dbReference>
<sequence length="255" mass="28956">MGEIGLKAIILAAGYATRLYPLTMNTPKSLLPLGQETIIDHIIRKIEHTNANMITDIIIISNAKFAPAFRQWAASRTFSRPVHIVDDGSTSEVNRLGAVGDIHYAIQHLGLDEDVLILAGDNIFTFDIQDYIAYFHQVKSDCILVQHIDRLEDLQRVGVAELDKASKVISFEEKPTQPRTDIGVYAIYLFQKETLPLFTTYLIEGNNADAPGYFPEWLYKRKDLYAYFARGKSFDIGTHSAYLEVKEQWEQNNIE</sequence>
<organism evidence="2 3">
    <name type="scientific">Paenibacillus pini JCM 16418</name>
    <dbReference type="NCBI Taxonomy" id="1236976"/>
    <lineage>
        <taxon>Bacteria</taxon>
        <taxon>Bacillati</taxon>
        <taxon>Bacillota</taxon>
        <taxon>Bacilli</taxon>
        <taxon>Bacillales</taxon>
        <taxon>Paenibacillaceae</taxon>
        <taxon>Paenibacillus</taxon>
    </lineage>
</organism>
<dbReference type="InterPro" id="IPR005835">
    <property type="entry name" value="NTP_transferase_dom"/>
</dbReference>